<name>A0A1I7EWA4_9FLAO</name>
<dbReference type="NCBIfam" id="NF047659">
    <property type="entry name" value="THC0290_0291_fam"/>
    <property type="match status" value="1"/>
</dbReference>
<protein>
    <recommendedName>
        <fullName evidence="3">Outer membrane protein beta-barrel domain-containing protein</fullName>
    </recommendedName>
</protein>
<dbReference type="RefSeq" id="WP_245766505.1">
    <property type="nucleotide sequence ID" value="NZ_FPBK01000001.1"/>
</dbReference>
<gene>
    <name evidence="1" type="ORF">SAMN05216480_101331</name>
</gene>
<keyword evidence="2" id="KW-1185">Reference proteome</keyword>
<organism evidence="1 2">
    <name type="scientific">Pustulibacterium marinum</name>
    <dbReference type="NCBI Taxonomy" id="1224947"/>
    <lineage>
        <taxon>Bacteria</taxon>
        <taxon>Pseudomonadati</taxon>
        <taxon>Bacteroidota</taxon>
        <taxon>Flavobacteriia</taxon>
        <taxon>Flavobacteriales</taxon>
        <taxon>Flavobacteriaceae</taxon>
        <taxon>Pustulibacterium</taxon>
    </lineage>
</organism>
<accession>A0A1I7EWA4</accession>
<sequence>MNLKKLTLLFVFIAVTYSGYSQFSNQLGIMAGPVAFQSDYGETKNFDNIKGNVGYNVGIIHYMNFAFDASCNCFNRYSWFNDHFMLRNELSYTNVKLDHFGQWVAPDRTSYTAEQLRSMHGNVKNINLGTQLEFHPISLREFISGSYLFVPYGALGLQVNFASPENISDLGDITDPNVLPDKFFGTTTNDAQTVFSFTANIGLRLKINRRSDVIIDARYQYYFSDVVEGMEPDPEVYTENKYNDTAVYLSLGYIMYL</sequence>
<evidence type="ECO:0000313" key="2">
    <source>
        <dbReference type="Proteomes" id="UP000199138"/>
    </source>
</evidence>
<reference evidence="1 2" key="1">
    <citation type="submission" date="2016-10" db="EMBL/GenBank/DDBJ databases">
        <authorList>
            <person name="de Groot N.N."/>
        </authorList>
    </citation>
    <scope>NUCLEOTIDE SEQUENCE [LARGE SCALE GENOMIC DNA]</scope>
    <source>
        <strain evidence="1 2">CGMCC 1.12333</strain>
    </source>
</reference>
<evidence type="ECO:0008006" key="3">
    <source>
        <dbReference type="Google" id="ProtNLM"/>
    </source>
</evidence>
<dbReference type="STRING" id="1224947.SAMN05216480_101331"/>
<proteinExistence type="predicted"/>
<evidence type="ECO:0000313" key="1">
    <source>
        <dbReference type="EMBL" id="SFU28169.1"/>
    </source>
</evidence>
<dbReference type="AlphaFoldDB" id="A0A1I7EWA4"/>
<dbReference type="Proteomes" id="UP000199138">
    <property type="component" value="Unassembled WGS sequence"/>
</dbReference>
<dbReference type="EMBL" id="FPBK01000001">
    <property type="protein sequence ID" value="SFU28169.1"/>
    <property type="molecule type" value="Genomic_DNA"/>
</dbReference>